<proteinExistence type="predicted"/>
<dbReference type="EMBL" id="PJRQ01000012">
    <property type="protein sequence ID" value="PLR18064.1"/>
    <property type="molecule type" value="Genomic_DNA"/>
</dbReference>
<dbReference type="AlphaFoldDB" id="A0A2N5CW75"/>
<dbReference type="SUPFAM" id="SSF52540">
    <property type="entry name" value="P-loop containing nucleoside triphosphate hydrolases"/>
    <property type="match status" value="2"/>
</dbReference>
<evidence type="ECO:0000313" key="8">
    <source>
        <dbReference type="Proteomes" id="UP000281192"/>
    </source>
</evidence>
<evidence type="ECO:0000313" key="6">
    <source>
        <dbReference type="EMBL" id="PLR18064.1"/>
    </source>
</evidence>
<name>A0A2N5CW75_9CAUL</name>
<dbReference type="GO" id="GO:0016887">
    <property type="term" value="F:ATP hydrolysis activity"/>
    <property type="evidence" value="ECO:0007669"/>
    <property type="project" value="InterPro"/>
</dbReference>
<dbReference type="PROSITE" id="PS00211">
    <property type="entry name" value="ABC_TRANSPORTER_1"/>
    <property type="match status" value="1"/>
</dbReference>
<dbReference type="InterPro" id="IPR027417">
    <property type="entry name" value="P-loop_NTPase"/>
</dbReference>
<dbReference type="InterPro" id="IPR003439">
    <property type="entry name" value="ABC_transporter-like_ATP-bd"/>
</dbReference>
<evidence type="ECO:0000256" key="3">
    <source>
        <dbReference type="ARBA" id="ARBA00022840"/>
    </source>
</evidence>
<dbReference type="PANTHER" id="PTHR19211">
    <property type="entry name" value="ATP-BINDING TRANSPORT PROTEIN-RELATED"/>
    <property type="match status" value="1"/>
</dbReference>
<keyword evidence="2" id="KW-0547">Nucleotide-binding</keyword>
<gene>
    <name evidence="5" type="ORF">C1707_00905</name>
    <name evidence="6" type="ORF">CFHF_06980</name>
</gene>
<evidence type="ECO:0000313" key="5">
    <source>
        <dbReference type="EMBL" id="AYV44931.1"/>
    </source>
</evidence>
<dbReference type="EMBL" id="CP026100">
    <property type="protein sequence ID" value="AYV44931.1"/>
    <property type="molecule type" value="Genomic_DNA"/>
</dbReference>
<dbReference type="InterPro" id="IPR003593">
    <property type="entry name" value="AAA+_ATPase"/>
</dbReference>
<dbReference type="KEGG" id="cfh:C1707_00905"/>
<feature type="domain" description="ABC transporter" evidence="4">
    <location>
        <begin position="9"/>
        <end position="239"/>
    </location>
</feature>
<reference evidence="5 8" key="2">
    <citation type="submission" date="2018-01" db="EMBL/GenBank/DDBJ databases">
        <title>Complete genome sequence of Caulobacter flavus RHGG3.</title>
        <authorList>
            <person name="Yang E."/>
        </authorList>
    </citation>
    <scope>NUCLEOTIDE SEQUENCE [LARGE SCALE GENOMIC DNA]</scope>
    <source>
        <strain evidence="5 8">RHGG3</strain>
    </source>
</reference>
<dbReference type="InterPro" id="IPR017871">
    <property type="entry name" value="ABC_transporter-like_CS"/>
</dbReference>
<dbReference type="Proteomes" id="UP000281192">
    <property type="component" value="Chromosome"/>
</dbReference>
<dbReference type="PROSITE" id="PS50893">
    <property type="entry name" value="ABC_TRANSPORTER_2"/>
    <property type="match status" value="2"/>
</dbReference>
<keyword evidence="8" id="KW-1185">Reference proteome</keyword>
<keyword evidence="3" id="KW-0067">ATP-binding</keyword>
<protein>
    <submittedName>
        <fullName evidence="6">ABC transporter</fullName>
    </submittedName>
</protein>
<evidence type="ECO:0000256" key="2">
    <source>
        <dbReference type="ARBA" id="ARBA00022741"/>
    </source>
</evidence>
<keyword evidence="1" id="KW-0677">Repeat</keyword>
<dbReference type="Gene3D" id="3.40.50.300">
    <property type="entry name" value="P-loop containing nucleotide triphosphate hydrolases"/>
    <property type="match status" value="2"/>
</dbReference>
<dbReference type="Proteomes" id="UP000234483">
    <property type="component" value="Unassembled WGS sequence"/>
</dbReference>
<dbReference type="OrthoDB" id="7168152at2"/>
<sequence length="530" mass="55081">MPAPIPSYVTLDSVSAAAPDGRVLFENLNLSVGAERVGLVGRNGAGKSTLLALIAGARDPLAGTIARAGTIGVLDQTPDLPDGAILADRLGVGEAWRRLSRIEAGQGDDTDFAEADWSLPSRLEEVLAQVGLSGLDPDRPAAALSGGQQTRAGLAALLLAAPDLILLDEPTNHLDAGARDLVGEVLARWKGGAIVASHDRALLRGMDRIVEISSLGAASYGGGYDLYAERKAAEVEVAGRALDSAERDERRAAREAQAAVERKARRDAAGKRFAARGSEPKILLGARAERAENTGGKERRLAERLQAGAREAVETAQARVERARTLGFDLPPTGLPVGKLVLAMEDVTFAWPDRPPVLAGVNLRIAGPERVAVRGPNGAGKSTLLNLAAGVLTPTAGTVTRGVPAVMLDQSPAILGDDETLLAAFLRLHPSADRNLAQAALARFLFRNSAADRLAGSLSGGERLRAALACVLAGPTPPQLLILDEPTNHLDLDSVAAVEAALSGYDGALLVVSHDEDFLAGIGVERAVGL</sequence>
<dbReference type="FunFam" id="3.40.50.300:FF:001320">
    <property type="entry name" value="Heme ABC transporter ATP-binding protein"/>
    <property type="match status" value="1"/>
</dbReference>
<evidence type="ECO:0000256" key="1">
    <source>
        <dbReference type="ARBA" id="ARBA00022737"/>
    </source>
</evidence>
<feature type="domain" description="ABC transporter" evidence="4">
    <location>
        <begin position="342"/>
        <end position="530"/>
    </location>
</feature>
<dbReference type="GO" id="GO:0005524">
    <property type="term" value="F:ATP binding"/>
    <property type="evidence" value="ECO:0007669"/>
    <property type="project" value="UniProtKB-KW"/>
</dbReference>
<organism evidence="6 7">
    <name type="scientific">Caulobacter flavus</name>
    <dbReference type="NCBI Taxonomy" id="1679497"/>
    <lineage>
        <taxon>Bacteria</taxon>
        <taxon>Pseudomonadati</taxon>
        <taxon>Pseudomonadota</taxon>
        <taxon>Alphaproteobacteria</taxon>
        <taxon>Caulobacterales</taxon>
        <taxon>Caulobacteraceae</taxon>
        <taxon>Caulobacter</taxon>
    </lineage>
</organism>
<evidence type="ECO:0000313" key="7">
    <source>
        <dbReference type="Proteomes" id="UP000234483"/>
    </source>
</evidence>
<dbReference type="SMART" id="SM00382">
    <property type="entry name" value="AAA"/>
    <property type="match status" value="2"/>
</dbReference>
<dbReference type="PANTHER" id="PTHR19211:SF6">
    <property type="entry name" value="BLL7188 PROTEIN"/>
    <property type="match status" value="1"/>
</dbReference>
<dbReference type="Pfam" id="PF00005">
    <property type="entry name" value="ABC_tran"/>
    <property type="match status" value="2"/>
</dbReference>
<dbReference type="CDD" id="cd03221">
    <property type="entry name" value="ABCF_EF-3"/>
    <property type="match status" value="1"/>
</dbReference>
<accession>A0A2N5CW75</accession>
<evidence type="ECO:0000259" key="4">
    <source>
        <dbReference type="PROSITE" id="PS50893"/>
    </source>
</evidence>
<reference evidence="6 7" key="1">
    <citation type="submission" date="2017-12" db="EMBL/GenBank/DDBJ databases">
        <title>The genome sequence of Caulobacter flavus CGMCC1 15093.</title>
        <authorList>
            <person name="Gao J."/>
            <person name="Mao X."/>
            <person name="Sun J."/>
        </authorList>
    </citation>
    <scope>NUCLEOTIDE SEQUENCE [LARGE SCALE GENOMIC DNA]</scope>
    <source>
        <strain evidence="6 7">CGMCC1 15093</strain>
    </source>
</reference>
<dbReference type="InterPro" id="IPR050611">
    <property type="entry name" value="ABCF"/>
</dbReference>